<evidence type="ECO:0000256" key="5">
    <source>
        <dbReference type="ARBA" id="ARBA00023128"/>
    </source>
</evidence>
<feature type="compositionally biased region" description="Acidic residues" evidence="7">
    <location>
        <begin position="400"/>
        <end position="409"/>
    </location>
</feature>
<reference evidence="9 10" key="1">
    <citation type="journal article" date="2018" name="New Phytol.">
        <title>Comparative genomics and transcriptomics depict ericoid mycorrhizal fungi as versatile saprotrophs and plant mutualists.</title>
        <authorList>
            <person name="Martino E."/>
            <person name="Morin E."/>
            <person name="Grelet G.A."/>
            <person name="Kuo A."/>
            <person name="Kohler A."/>
            <person name="Daghino S."/>
            <person name="Barry K.W."/>
            <person name="Cichocki N."/>
            <person name="Clum A."/>
            <person name="Dockter R.B."/>
            <person name="Hainaut M."/>
            <person name="Kuo R.C."/>
            <person name="LaButti K."/>
            <person name="Lindahl B.D."/>
            <person name="Lindquist E.A."/>
            <person name="Lipzen A."/>
            <person name="Khouja H.R."/>
            <person name="Magnuson J."/>
            <person name="Murat C."/>
            <person name="Ohm R.A."/>
            <person name="Singer S.W."/>
            <person name="Spatafora J.W."/>
            <person name="Wang M."/>
            <person name="Veneault-Fourrey C."/>
            <person name="Henrissat B."/>
            <person name="Grigoriev I.V."/>
            <person name="Martin F.M."/>
            <person name="Perotto S."/>
        </authorList>
    </citation>
    <scope>NUCLEOTIDE SEQUENCE [LARGE SCALE GENOMIC DNA]</scope>
    <source>
        <strain evidence="9 10">ATCC 22711</strain>
    </source>
</reference>
<dbReference type="Gene3D" id="1.10.8.60">
    <property type="match status" value="1"/>
</dbReference>
<dbReference type="Pfam" id="PF00004">
    <property type="entry name" value="AAA"/>
    <property type="match status" value="1"/>
</dbReference>
<dbReference type="RefSeq" id="XP_024724267.1">
    <property type="nucleotide sequence ID" value="XM_024866335.1"/>
</dbReference>
<dbReference type="GO" id="GO:0005741">
    <property type="term" value="C:mitochondrial outer membrane"/>
    <property type="evidence" value="ECO:0007669"/>
    <property type="project" value="UniProtKB-SubCell"/>
</dbReference>
<dbReference type="SUPFAM" id="SSF52540">
    <property type="entry name" value="P-loop containing nucleoside triphosphate hydrolases"/>
    <property type="match status" value="1"/>
</dbReference>
<keyword evidence="3" id="KW-0472">Membrane</keyword>
<evidence type="ECO:0000256" key="6">
    <source>
        <dbReference type="RuleBase" id="RU003651"/>
    </source>
</evidence>
<dbReference type="Gene3D" id="3.40.50.300">
    <property type="entry name" value="P-loop containing nucleotide triphosphate hydrolases"/>
    <property type="match status" value="1"/>
</dbReference>
<gene>
    <name evidence="9" type="ORF">M430DRAFT_33291</name>
</gene>
<dbReference type="FunFam" id="3.40.50.300:FF:000538">
    <property type="entry name" value="ATPase family AAA domain-containing protein 1"/>
    <property type="match status" value="1"/>
</dbReference>
<comment type="similarity">
    <text evidence="6">Belongs to the AAA ATPase family.</text>
</comment>
<evidence type="ECO:0000256" key="1">
    <source>
        <dbReference type="ARBA" id="ARBA00004572"/>
    </source>
</evidence>
<proteinExistence type="inferred from homology"/>
<dbReference type="SMART" id="SM00382">
    <property type="entry name" value="AAA"/>
    <property type="match status" value="1"/>
</dbReference>
<dbReference type="Proteomes" id="UP000241818">
    <property type="component" value="Unassembled WGS sequence"/>
</dbReference>
<keyword evidence="3" id="KW-1000">Mitochondrion outer membrane</keyword>
<dbReference type="InterPro" id="IPR041569">
    <property type="entry name" value="AAA_lid_3"/>
</dbReference>
<dbReference type="AlphaFoldDB" id="A0A2T3BBJ3"/>
<dbReference type="STRING" id="857342.A0A2T3BBJ3"/>
<dbReference type="InterPro" id="IPR003959">
    <property type="entry name" value="ATPase_AAA_core"/>
</dbReference>
<feature type="region of interest" description="Disordered" evidence="7">
    <location>
        <begin position="61"/>
        <end position="84"/>
    </location>
</feature>
<dbReference type="OrthoDB" id="10254455at2759"/>
<evidence type="ECO:0000256" key="2">
    <source>
        <dbReference type="ARBA" id="ARBA00022741"/>
    </source>
</evidence>
<evidence type="ECO:0000259" key="8">
    <source>
        <dbReference type="SMART" id="SM00382"/>
    </source>
</evidence>
<dbReference type="InterPro" id="IPR003960">
    <property type="entry name" value="ATPase_AAA_CS"/>
</dbReference>
<dbReference type="PANTHER" id="PTHR45644:SF3">
    <property type="entry name" value="FI08533P-RELATED"/>
    <property type="match status" value="1"/>
</dbReference>
<keyword evidence="10" id="KW-1185">Reference proteome</keyword>
<dbReference type="FunCoup" id="A0A2T3BBJ3">
    <property type="interactions" value="591"/>
</dbReference>
<dbReference type="PANTHER" id="PTHR45644">
    <property type="entry name" value="AAA ATPASE, PUTATIVE (AFU_ORTHOLOGUE AFUA_2G12920)-RELATED-RELATED"/>
    <property type="match status" value="1"/>
</dbReference>
<evidence type="ECO:0000313" key="9">
    <source>
        <dbReference type="EMBL" id="PSS25668.1"/>
    </source>
</evidence>
<comment type="subcellular location">
    <subcellularLocation>
        <location evidence="1">Mitochondrion outer membrane</location>
        <topology evidence="1">Single-pass membrane protein</topology>
    </subcellularLocation>
</comment>
<dbReference type="GeneID" id="36574416"/>
<accession>A0A2T3BBJ3</accession>
<dbReference type="EMBL" id="KZ679007">
    <property type="protein sequence ID" value="PSS25668.1"/>
    <property type="molecule type" value="Genomic_DNA"/>
</dbReference>
<name>A0A2T3BBJ3_AMORE</name>
<feature type="domain" description="AAA+ ATPase" evidence="8">
    <location>
        <begin position="147"/>
        <end position="287"/>
    </location>
</feature>
<protein>
    <recommendedName>
        <fullName evidence="8">AAA+ ATPase domain-containing protein</fullName>
    </recommendedName>
</protein>
<dbReference type="GO" id="GO:0016887">
    <property type="term" value="F:ATP hydrolysis activity"/>
    <property type="evidence" value="ECO:0007669"/>
    <property type="project" value="InterPro"/>
</dbReference>
<dbReference type="Pfam" id="PF17862">
    <property type="entry name" value="AAA_lid_3"/>
    <property type="match status" value="1"/>
</dbReference>
<evidence type="ECO:0000313" key="10">
    <source>
        <dbReference type="Proteomes" id="UP000241818"/>
    </source>
</evidence>
<dbReference type="GO" id="GO:0140570">
    <property type="term" value="P:extraction of mislocalized protein from mitochondrial outer membrane"/>
    <property type="evidence" value="ECO:0007669"/>
    <property type="project" value="TreeGrafter"/>
</dbReference>
<dbReference type="GO" id="GO:0140567">
    <property type="term" value="F:membrane protein dislocase activity"/>
    <property type="evidence" value="ECO:0007669"/>
    <property type="project" value="UniProtKB-ARBA"/>
</dbReference>
<evidence type="ECO:0000256" key="4">
    <source>
        <dbReference type="ARBA" id="ARBA00022840"/>
    </source>
</evidence>
<dbReference type="GO" id="GO:0005524">
    <property type="term" value="F:ATP binding"/>
    <property type="evidence" value="ECO:0007669"/>
    <property type="project" value="UniProtKB-KW"/>
</dbReference>
<sequence length="416" mass="45954">MGDGARKYGLWQDILLIALSSFSAYYVAKSVISSLHFGSDPEKEQHEQARIKAAANLRRLNKSLDDPSQQHDPDRRDGNASRTRKEELVLDQYENQIAMEVVAPEDIPVGFDDIGGLDDIIEELKESVIYPLTMPHLYSHSSPLLAAPSGVLLYGPPGCGKTMLAKALAHESGACFINLHISTLTEKWYGDSNKLVRAVFSLARKLQPSIVFIDEIDAVLGQRRSGEHEASGMVKAEFMTLWDGLTSSNEAGLPARILVLGATNRIQDIDEAILRRMPKKFPVSLPSKSQRRRILKLILKDTKIDQDQFDIEYLTQVMAGMSGSDIKEACRDAAMVPVREFIRAQRERGVSMAGVQAESVRGIRTEDFFGRKGGVQVVRDTTAQDSSERSEQQINAGSSDEYEDVEDSEPSAASLG</sequence>
<dbReference type="InParanoid" id="A0A2T3BBJ3"/>
<evidence type="ECO:0000256" key="7">
    <source>
        <dbReference type="SAM" id="MobiDB-lite"/>
    </source>
</evidence>
<organism evidence="9 10">
    <name type="scientific">Amorphotheca resinae ATCC 22711</name>
    <dbReference type="NCBI Taxonomy" id="857342"/>
    <lineage>
        <taxon>Eukaryota</taxon>
        <taxon>Fungi</taxon>
        <taxon>Dikarya</taxon>
        <taxon>Ascomycota</taxon>
        <taxon>Pezizomycotina</taxon>
        <taxon>Leotiomycetes</taxon>
        <taxon>Helotiales</taxon>
        <taxon>Amorphothecaceae</taxon>
        <taxon>Amorphotheca</taxon>
    </lineage>
</organism>
<dbReference type="InterPro" id="IPR051701">
    <property type="entry name" value="Mito_OM_Translocase_MSP1"/>
</dbReference>
<dbReference type="PROSITE" id="PS00674">
    <property type="entry name" value="AAA"/>
    <property type="match status" value="1"/>
</dbReference>
<keyword evidence="2 6" id="KW-0547">Nucleotide-binding</keyword>
<keyword evidence="4 6" id="KW-0067">ATP-binding</keyword>
<dbReference type="InterPro" id="IPR027417">
    <property type="entry name" value="P-loop_NTPase"/>
</dbReference>
<keyword evidence="5" id="KW-0496">Mitochondrion</keyword>
<feature type="compositionally biased region" description="Basic and acidic residues" evidence="7">
    <location>
        <begin position="62"/>
        <end position="84"/>
    </location>
</feature>
<feature type="region of interest" description="Disordered" evidence="7">
    <location>
        <begin position="377"/>
        <end position="416"/>
    </location>
</feature>
<dbReference type="InterPro" id="IPR003593">
    <property type="entry name" value="AAA+_ATPase"/>
</dbReference>
<evidence type="ECO:0000256" key="3">
    <source>
        <dbReference type="ARBA" id="ARBA00022787"/>
    </source>
</evidence>